<protein>
    <recommendedName>
        <fullName evidence="2">HTH Mu-type domain-containing protein</fullName>
    </recommendedName>
</protein>
<dbReference type="SUPFAM" id="SSF46955">
    <property type="entry name" value="Putative DNA-binding domain"/>
    <property type="match status" value="1"/>
</dbReference>
<dbReference type="GO" id="GO:0003677">
    <property type="term" value="F:DNA binding"/>
    <property type="evidence" value="ECO:0007669"/>
    <property type="project" value="InterPro"/>
</dbReference>
<evidence type="ECO:0000313" key="3">
    <source>
        <dbReference type="EMBL" id="WAW10695.1"/>
    </source>
</evidence>
<evidence type="ECO:0000313" key="4">
    <source>
        <dbReference type="Proteomes" id="UP001156215"/>
    </source>
</evidence>
<organism evidence="3 4">
    <name type="scientific">Oxalobacter vibrioformis</name>
    <dbReference type="NCBI Taxonomy" id="933080"/>
    <lineage>
        <taxon>Bacteria</taxon>
        <taxon>Pseudomonadati</taxon>
        <taxon>Pseudomonadota</taxon>
        <taxon>Betaproteobacteria</taxon>
        <taxon>Burkholderiales</taxon>
        <taxon>Oxalobacteraceae</taxon>
        <taxon>Oxalobacter</taxon>
    </lineage>
</organism>
<feature type="compositionally biased region" description="Acidic residues" evidence="1">
    <location>
        <begin position="161"/>
        <end position="170"/>
    </location>
</feature>
<dbReference type="Proteomes" id="UP001156215">
    <property type="component" value="Chromosome"/>
</dbReference>
<keyword evidence="4" id="KW-1185">Reference proteome</keyword>
<dbReference type="KEGG" id="ovb:NB640_03270"/>
<accession>A0A9E9P3W9</accession>
<dbReference type="InterPro" id="IPR009061">
    <property type="entry name" value="DNA-bd_dom_put_sf"/>
</dbReference>
<dbReference type="InterPro" id="IPR036388">
    <property type="entry name" value="WH-like_DNA-bd_sf"/>
</dbReference>
<feature type="region of interest" description="Disordered" evidence="1">
    <location>
        <begin position="148"/>
        <end position="170"/>
    </location>
</feature>
<dbReference type="EMBL" id="CP098242">
    <property type="protein sequence ID" value="WAW10695.1"/>
    <property type="molecule type" value="Genomic_DNA"/>
</dbReference>
<evidence type="ECO:0000256" key="1">
    <source>
        <dbReference type="SAM" id="MobiDB-lite"/>
    </source>
</evidence>
<dbReference type="RefSeq" id="WP_269309732.1">
    <property type="nucleotide sequence ID" value="NZ_CP098242.1"/>
</dbReference>
<dbReference type="PROSITE" id="PS51702">
    <property type="entry name" value="HTH_MU"/>
    <property type="match status" value="1"/>
</dbReference>
<name>A0A9E9P3W9_9BURK</name>
<dbReference type="AlphaFoldDB" id="A0A9E9P3W9"/>
<evidence type="ECO:0000259" key="2">
    <source>
        <dbReference type="PROSITE" id="PS51702"/>
    </source>
</evidence>
<proteinExistence type="predicted"/>
<dbReference type="InterPro" id="IPR003314">
    <property type="entry name" value="Mu-type_HTH"/>
</dbReference>
<sequence>MKKLYTAAEIAQMRLSGLPTTKSSILARAAKESWSYEEQYGIGGVRKVFEIPDRYLLTDRRIKPSVMSARQNLEKYLVSDADAQDEHTVNLDESKLALAARIMEEWIEEEKLVLSHKRKGNLIALLYKIVSRNADPEDLLKLMSGAVSAARMPVDSQSEDKPDEGESEPK</sequence>
<reference evidence="3" key="1">
    <citation type="journal article" date="2022" name="Front. Microbiol.">
        <title>New perspectives on an old grouping: The genomic and phenotypic variability of Oxalobacter formigenes and the implications for calcium oxalate stone prevention.</title>
        <authorList>
            <person name="Chmiel J.A."/>
            <person name="Carr C."/>
            <person name="Stuivenberg G.A."/>
            <person name="Venema R."/>
            <person name="Chanyi R.M."/>
            <person name="Al K.F."/>
            <person name="Giguere D."/>
            <person name="Say H."/>
            <person name="Akouris P.P."/>
            <person name="Dominguez Romero S.A."/>
            <person name="Kwong A."/>
            <person name="Tai V."/>
            <person name="Koval S.F."/>
            <person name="Razvi H."/>
            <person name="Bjazevic J."/>
            <person name="Burton J.P."/>
        </authorList>
    </citation>
    <scope>NUCLEOTIDE SEQUENCE</scope>
    <source>
        <strain evidence="3">WoOx3</strain>
    </source>
</reference>
<dbReference type="Gene3D" id="1.10.10.10">
    <property type="entry name" value="Winged helix-like DNA-binding domain superfamily/Winged helix DNA-binding domain"/>
    <property type="match status" value="1"/>
</dbReference>
<feature type="domain" description="HTH Mu-type" evidence="2">
    <location>
        <begin position="3"/>
        <end position="68"/>
    </location>
</feature>
<gene>
    <name evidence="3" type="ORF">NB640_03270</name>
</gene>